<dbReference type="InterPro" id="IPR004010">
    <property type="entry name" value="Double_Cache_2"/>
</dbReference>
<keyword evidence="2" id="KW-1003">Cell membrane</keyword>
<dbReference type="Gene3D" id="3.30.450.20">
    <property type="entry name" value="PAS domain"/>
    <property type="match status" value="2"/>
</dbReference>
<proteinExistence type="predicted"/>
<evidence type="ECO:0000256" key="1">
    <source>
        <dbReference type="ARBA" id="ARBA00004651"/>
    </source>
</evidence>
<dbReference type="Pfam" id="PF08269">
    <property type="entry name" value="dCache_2"/>
    <property type="match status" value="2"/>
</dbReference>
<keyword evidence="5" id="KW-0472">Membrane</keyword>
<organism evidence="7 8">
    <name type="scientific">candidate division WOR-3 bacterium JGI_Cruoil_03_44_89</name>
    <dbReference type="NCBI Taxonomy" id="1973748"/>
    <lineage>
        <taxon>Bacteria</taxon>
        <taxon>Bacteria division WOR-3</taxon>
    </lineage>
</organism>
<dbReference type="EMBL" id="NOZQ01000141">
    <property type="protein sequence ID" value="OYD15133.1"/>
    <property type="molecule type" value="Genomic_DNA"/>
</dbReference>
<comment type="caution">
    <text evidence="7">The sequence shown here is derived from an EMBL/GenBank/DDBJ whole genome shotgun (WGS) entry which is preliminary data.</text>
</comment>
<dbReference type="InterPro" id="IPR033480">
    <property type="entry name" value="sCache_2"/>
</dbReference>
<evidence type="ECO:0000313" key="8">
    <source>
        <dbReference type="Proteomes" id="UP000215215"/>
    </source>
</evidence>
<dbReference type="Proteomes" id="UP000215215">
    <property type="component" value="Unassembled WGS sequence"/>
</dbReference>
<reference evidence="7 8" key="1">
    <citation type="submission" date="2017-07" db="EMBL/GenBank/DDBJ databases">
        <title>Recovery of genomes from metagenomes via a dereplication, aggregation, and scoring strategy.</title>
        <authorList>
            <person name="Sieber C.M."/>
            <person name="Probst A.J."/>
            <person name="Sharrar A."/>
            <person name="Thomas B.C."/>
            <person name="Hess M."/>
            <person name="Tringe S.G."/>
            <person name="Banfield J.F."/>
        </authorList>
    </citation>
    <scope>NUCLEOTIDE SEQUENCE [LARGE SCALE GENOMIC DNA]</scope>
    <source>
        <strain evidence="7">JGI_Cruoil_03_44_89</strain>
    </source>
</reference>
<feature type="domain" description="Single Cache" evidence="6">
    <location>
        <begin position="163"/>
        <end position="244"/>
    </location>
</feature>
<evidence type="ECO:0000256" key="3">
    <source>
        <dbReference type="ARBA" id="ARBA00022692"/>
    </source>
</evidence>
<evidence type="ECO:0000313" key="7">
    <source>
        <dbReference type="EMBL" id="OYD15133.1"/>
    </source>
</evidence>
<gene>
    <name evidence="7" type="ORF">CH333_06465</name>
</gene>
<feature type="domain" description="Single Cache" evidence="6">
    <location>
        <begin position="33"/>
        <end position="111"/>
    </location>
</feature>
<dbReference type="AlphaFoldDB" id="A0A235BRM7"/>
<accession>A0A235BRM7</accession>
<evidence type="ECO:0000259" key="6">
    <source>
        <dbReference type="SMART" id="SM01049"/>
    </source>
</evidence>
<keyword evidence="3" id="KW-0812">Transmembrane</keyword>
<protein>
    <recommendedName>
        <fullName evidence="6">Single Cache domain-containing protein</fullName>
    </recommendedName>
</protein>
<evidence type="ECO:0000256" key="5">
    <source>
        <dbReference type="ARBA" id="ARBA00023136"/>
    </source>
</evidence>
<evidence type="ECO:0000256" key="4">
    <source>
        <dbReference type="ARBA" id="ARBA00022989"/>
    </source>
</evidence>
<dbReference type="GO" id="GO:0005886">
    <property type="term" value="C:plasma membrane"/>
    <property type="evidence" value="ECO:0007669"/>
    <property type="project" value="UniProtKB-SubCell"/>
</dbReference>
<name>A0A235BRM7_UNCW3</name>
<sequence>MDTKHVRAGVLIGLLFLSACVAEKGLNKPKYEYKETIELVALVDDAVDLIKKNGEDCFPEFRKKDSKWQHDDLYIFVWGLDGMRFVYPPDPEGEGKNMLDLKDINGKPIGRMFVKEVSGKKGEGWVHYEWPKPGEVTPTWKSTYLKRAKAPSGKVYLIGSGLYNMKCEKEFIVGAVDNAVELLKEKGLNAIGEMRLSASEFVFLDSYVFIKDMEGNEILNPAFPDLEGQNLYGLQDSNGKYFIREELELLRTQDECWMEYMWPKPGESEPSGKLVYMRKVNVDNKILVVGAGYFP</sequence>
<comment type="subcellular location">
    <subcellularLocation>
        <location evidence="1">Cell membrane</location>
        <topology evidence="1">Multi-pass membrane protein</topology>
    </subcellularLocation>
</comment>
<dbReference type="SMART" id="SM01049">
    <property type="entry name" value="Cache_2"/>
    <property type="match status" value="2"/>
</dbReference>
<evidence type="ECO:0000256" key="2">
    <source>
        <dbReference type="ARBA" id="ARBA00022475"/>
    </source>
</evidence>
<dbReference type="PROSITE" id="PS51257">
    <property type="entry name" value="PROKAR_LIPOPROTEIN"/>
    <property type="match status" value="1"/>
</dbReference>
<keyword evidence="4" id="KW-1133">Transmembrane helix</keyword>